<keyword evidence="12" id="KW-0564">Palmitate</keyword>
<feature type="domain" description="SLBB" evidence="16">
    <location>
        <begin position="144"/>
        <end position="222"/>
    </location>
</feature>
<evidence type="ECO:0000259" key="16">
    <source>
        <dbReference type="Pfam" id="PF22461"/>
    </source>
</evidence>
<dbReference type="GO" id="GO:0046930">
    <property type="term" value="C:pore complex"/>
    <property type="evidence" value="ECO:0007669"/>
    <property type="project" value="UniProtKB-KW"/>
</dbReference>
<keyword evidence="11" id="KW-0472">Membrane</keyword>
<keyword evidence="13" id="KW-0998">Cell outer membrane</keyword>
<dbReference type="GO" id="GO:0009279">
    <property type="term" value="C:cell outer membrane"/>
    <property type="evidence" value="ECO:0007669"/>
    <property type="project" value="UniProtKB-SubCell"/>
</dbReference>
<evidence type="ECO:0000313" key="18">
    <source>
        <dbReference type="Proteomes" id="UP000619078"/>
    </source>
</evidence>
<dbReference type="EMBL" id="JACWMX010000002">
    <property type="protein sequence ID" value="MBD1392907.1"/>
    <property type="molecule type" value="Genomic_DNA"/>
</dbReference>
<dbReference type="PANTHER" id="PTHR33619">
    <property type="entry name" value="POLYSACCHARIDE EXPORT PROTEIN GFCE-RELATED"/>
    <property type="match status" value="1"/>
</dbReference>
<keyword evidence="7" id="KW-0732">Signal</keyword>
<evidence type="ECO:0000259" key="15">
    <source>
        <dbReference type="Pfam" id="PF02563"/>
    </source>
</evidence>
<dbReference type="InterPro" id="IPR054765">
    <property type="entry name" value="SLBB_dom"/>
</dbReference>
<keyword evidence="9" id="KW-0406">Ion transport</keyword>
<dbReference type="Pfam" id="PF02563">
    <property type="entry name" value="Poly_export"/>
    <property type="match status" value="1"/>
</dbReference>
<keyword evidence="14" id="KW-0449">Lipoprotein</keyword>
<comment type="similarity">
    <text evidence="2">Belongs to the BexD/CtrA/VexA family.</text>
</comment>
<dbReference type="GO" id="GO:0015159">
    <property type="term" value="F:polysaccharide transmembrane transporter activity"/>
    <property type="evidence" value="ECO:0007669"/>
    <property type="project" value="InterPro"/>
</dbReference>
<accession>A0A926S1K5</accession>
<keyword evidence="10" id="KW-0626">Porin</keyword>
<keyword evidence="6" id="KW-0812">Transmembrane</keyword>
<dbReference type="PANTHER" id="PTHR33619:SF3">
    <property type="entry name" value="POLYSACCHARIDE EXPORT PROTEIN GFCE-RELATED"/>
    <property type="match status" value="1"/>
</dbReference>
<evidence type="ECO:0000256" key="9">
    <source>
        <dbReference type="ARBA" id="ARBA00023065"/>
    </source>
</evidence>
<dbReference type="GO" id="GO:0015288">
    <property type="term" value="F:porin activity"/>
    <property type="evidence" value="ECO:0007669"/>
    <property type="project" value="UniProtKB-KW"/>
</dbReference>
<evidence type="ECO:0000256" key="11">
    <source>
        <dbReference type="ARBA" id="ARBA00023136"/>
    </source>
</evidence>
<evidence type="ECO:0000256" key="13">
    <source>
        <dbReference type="ARBA" id="ARBA00023237"/>
    </source>
</evidence>
<dbReference type="Gene3D" id="3.10.560.10">
    <property type="entry name" value="Outer membrane lipoprotein wza domain like"/>
    <property type="match status" value="1"/>
</dbReference>
<evidence type="ECO:0000256" key="4">
    <source>
        <dbReference type="ARBA" id="ARBA00022452"/>
    </source>
</evidence>
<dbReference type="PROSITE" id="PS51257">
    <property type="entry name" value="PROKAR_LIPOPROTEIN"/>
    <property type="match status" value="1"/>
</dbReference>
<evidence type="ECO:0000256" key="7">
    <source>
        <dbReference type="ARBA" id="ARBA00022729"/>
    </source>
</evidence>
<keyword evidence="3" id="KW-0813">Transport</keyword>
<evidence type="ECO:0000256" key="2">
    <source>
        <dbReference type="ARBA" id="ARBA00009450"/>
    </source>
</evidence>
<evidence type="ECO:0000256" key="6">
    <source>
        <dbReference type="ARBA" id="ARBA00022692"/>
    </source>
</evidence>
<evidence type="ECO:0000256" key="5">
    <source>
        <dbReference type="ARBA" id="ARBA00022597"/>
    </source>
</evidence>
<evidence type="ECO:0000256" key="12">
    <source>
        <dbReference type="ARBA" id="ARBA00023139"/>
    </source>
</evidence>
<evidence type="ECO:0000256" key="1">
    <source>
        <dbReference type="ARBA" id="ARBA00004571"/>
    </source>
</evidence>
<name>A0A926S1K5_9SPHI</name>
<dbReference type="InterPro" id="IPR049712">
    <property type="entry name" value="Poly_export"/>
</dbReference>
<comment type="caution">
    <text evidence="17">The sequence shown here is derived from an EMBL/GenBank/DDBJ whole genome shotgun (WGS) entry which is preliminary data.</text>
</comment>
<reference evidence="17" key="1">
    <citation type="submission" date="2020-09" db="EMBL/GenBank/DDBJ databases">
        <title>Novel species of Mucilaginibacter isolated from a glacier on the Tibetan Plateau.</title>
        <authorList>
            <person name="Liu Q."/>
            <person name="Xin Y.-H."/>
        </authorList>
    </citation>
    <scope>NUCLEOTIDE SEQUENCE</scope>
    <source>
        <strain evidence="17">ZB1P21</strain>
    </source>
</reference>
<evidence type="ECO:0000256" key="8">
    <source>
        <dbReference type="ARBA" id="ARBA00023047"/>
    </source>
</evidence>
<evidence type="ECO:0000256" key="3">
    <source>
        <dbReference type="ARBA" id="ARBA00022448"/>
    </source>
</evidence>
<feature type="domain" description="Polysaccharide export protein N-terminal" evidence="15">
    <location>
        <begin position="48"/>
        <end position="140"/>
    </location>
</feature>
<organism evidence="17 18">
    <name type="scientific">Mucilaginibacter glaciei</name>
    <dbReference type="NCBI Taxonomy" id="2772109"/>
    <lineage>
        <taxon>Bacteria</taxon>
        <taxon>Pseudomonadati</taxon>
        <taxon>Bacteroidota</taxon>
        <taxon>Sphingobacteriia</taxon>
        <taxon>Sphingobacteriales</taxon>
        <taxon>Sphingobacteriaceae</taxon>
        <taxon>Mucilaginibacter</taxon>
    </lineage>
</organism>
<protein>
    <submittedName>
        <fullName evidence="17">Polysaccharide biosynthesis/export family protein</fullName>
    </submittedName>
</protein>
<keyword evidence="5" id="KW-0762">Sugar transport</keyword>
<gene>
    <name evidence="17" type="ORF">IDJ76_07350</name>
</gene>
<dbReference type="AlphaFoldDB" id="A0A926S1K5"/>
<keyword evidence="4" id="KW-1134">Transmembrane beta strand</keyword>
<evidence type="ECO:0000256" key="10">
    <source>
        <dbReference type="ARBA" id="ARBA00023114"/>
    </source>
</evidence>
<keyword evidence="18" id="KW-1185">Reference proteome</keyword>
<dbReference type="GO" id="GO:0006811">
    <property type="term" value="P:monoatomic ion transport"/>
    <property type="evidence" value="ECO:0007669"/>
    <property type="project" value="UniProtKB-KW"/>
</dbReference>
<proteinExistence type="inferred from homology"/>
<dbReference type="Proteomes" id="UP000619078">
    <property type="component" value="Unassembled WGS sequence"/>
</dbReference>
<evidence type="ECO:0000256" key="14">
    <source>
        <dbReference type="ARBA" id="ARBA00023288"/>
    </source>
</evidence>
<keyword evidence="8" id="KW-0625">Polysaccharide transport</keyword>
<dbReference type="InterPro" id="IPR003715">
    <property type="entry name" value="Poly_export_N"/>
</dbReference>
<dbReference type="Pfam" id="PF22461">
    <property type="entry name" value="SLBB_2"/>
    <property type="match status" value="1"/>
</dbReference>
<evidence type="ECO:0000313" key="17">
    <source>
        <dbReference type="EMBL" id="MBD1392907.1"/>
    </source>
</evidence>
<sequence>MRVLYSLCIISILAITSSCSYKQSQLLFQASGTKPDSTAAHTSQTISGSPYRIHPLDQLQIRNLQSIKSLVDQSPAPNSNISGGSAAQGQIFQVEEDGTVALPEIGHVRVEGLTRVEATKLIEDQYKKNVLVNPVFEIKVINLKVTLFGEVKSQGNYPLVKDNTTLVELLGEAGGLTQSANEKSIKIIRGDANKTVTEIDLSKLSSISDPRAILQNGDVIYVSQNKRGIRSDNLQNITTLVQPVLLLVNTALVLLTLSRL</sequence>
<comment type="subcellular location">
    <subcellularLocation>
        <location evidence="1">Cell outer membrane</location>
        <topology evidence="1">Multi-pass membrane protein</topology>
    </subcellularLocation>
</comment>